<gene>
    <name evidence="11" type="ORF">GCM10009547_15240</name>
</gene>
<reference evidence="12" key="1">
    <citation type="journal article" date="2019" name="Int. J. Syst. Evol. Microbiol.">
        <title>The Global Catalogue of Microorganisms (GCM) 10K type strain sequencing project: providing services to taxonomists for standard genome sequencing and annotation.</title>
        <authorList>
            <consortium name="The Broad Institute Genomics Platform"/>
            <consortium name="The Broad Institute Genome Sequencing Center for Infectious Disease"/>
            <person name="Wu L."/>
            <person name="Ma J."/>
        </authorList>
    </citation>
    <scope>NUCLEOTIDE SEQUENCE [LARGE SCALE GENOMIC DNA]</scope>
    <source>
        <strain evidence="12">JCM 10671</strain>
    </source>
</reference>
<evidence type="ECO:0000256" key="9">
    <source>
        <dbReference type="ARBA" id="ARBA00023204"/>
    </source>
</evidence>
<dbReference type="PANTHER" id="PTHR33693:SF9">
    <property type="entry name" value="TYPE-4 URACIL-DNA GLYCOSYLASE"/>
    <property type="match status" value="1"/>
</dbReference>
<evidence type="ECO:0000259" key="10">
    <source>
        <dbReference type="SMART" id="SM00986"/>
    </source>
</evidence>
<evidence type="ECO:0000313" key="12">
    <source>
        <dbReference type="Proteomes" id="UP001500957"/>
    </source>
</evidence>
<dbReference type="InterPro" id="IPR051536">
    <property type="entry name" value="UDG_Type-4/5"/>
</dbReference>
<evidence type="ECO:0000256" key="8">
    <source>
        <dbReference type="ARBA" id="ARBA00023014"/>
    </source>
</evidence>
<comment type="caution">
    <text evidence="11">The sequence shown here is derived from an EMBL/GenBank/DDBJ whole genome shotgun (WGS) entry which is preliminary data.</text>
</comment>
<feature type="domain" description="Uracil-DNA glycosylase-like" evidence="10">
    <location>
        <begin position="44"/>
        <end position="213"/>
    </location>
</feature>
<dbReference type="RefSeq" id="WP_344603266.1">
    <property type="nucleotide sequence ID" value="NZ_BAAAHE010000011.1"/>
</dbReference>
<evidence type="ECO:0000256" key="6">
    <source>
        <dbReference type="ARBA" id="ARBA00022801"/>
    </source>
</evidence>
<evidence type="ECO:0000256" key="5">
    <source>
        <dbReference type="ARBA" id="ARBA00022763"/>
    </source>
</evidence>
<proteinExistence type="inferred from homology"/>
<dbReference type="InterPro" id="IPR005122">
    <property type="entry name" value="Uracil-DNA_glycosylase-like"/>
</dbReference>
<organism evidence="11 12">
    <name type="scientific">Sporichthya brevicatena</name>
    <dbReference type="NCBI Taxonomy" id="171442"/>
    <lineage>
        <taxon>Bacteria</taxon>
        <taxon>Bacillati</taxon>
        <taxon>Actinomycetota</taxon>
        <taxon>Actinomycetes</taxon>
        <taxon>Sporichthyales</taxon>
        <taxon>Sporichthyaceae</taxon>
        <taxon>Sporichthya</taxon>
    </lineage>
</organism>
<name>A0ABP3RUK4_9ACTN</name>
<keyword evidence="12" id="KW-1185">Reference proteome</keyword>
<evidence type="ECO:0000256" key="2">
    <source>
        <dbReference type="ARBA" id="ARBA00019403"/>
    </source>
</evidence>
<keyword evidence="6" id="KW-0378">Hydrolase</keyword>
<dbReference type="SMART" id="SM00987">
    <property type="entry name" value="UreE_C"/>
    <property type="match status" value="1"/>
</dbReference>
<keyword evidence="7" id="KW-0408">Iron</keyword>
<evidence type="ECO:0000313" key="11">
    <source>
        <dbReference type="EMBL" id="GAA0614340.1"/>
    </source>
</evidence>
<keyword evidence="8" id="KW-0411">Iron-sulfur</keyword>
<dbReference type="SMART" id="SM00986">
    <property type="entry name" value="UDG"/>
    <property type="match status" value="1"/>
</dbReference>
<accession>A0ABP3RUK4</accession>
<comment type="similarity">
    <text evidence="1">Belongs to the uracil-DNA glycosylase (UDG) superfamily. Type 4 (UDGa) family.</text>
</comment>
<dbReference type="InterPro" id="IPR036895">
    <property type="entry name" value="Uracil-DNA_glycosylase-like_sf"/>
</dbReference>
<dbReference type="InterPro" id="IPR005273">
    <property type="entry name" value="Ura-DNA_glyco_family4"/>
</dbReference>
<protein>
    <recommendedName>
        <fullName evidence="2">Type-4 uracil-DNA glycosylase</fullName>
    </recommendedName>
</protein>
<evidence type="ECO:0000256" key="4">
    <source>
        <dbReference type="ARBA" id="ARBA00022723"/>
    </source>
</evidence>
<dbReference type="PANTHER" id="PTHR33693">
    <property type="entry name" value="TYPE-5 URACIL-DNA GLYCOSYLASE"/>
    <property type="match status" value="1"/>
</dbReference>
<evidence type="ECO:0000256" key="3">
    <source>
        <dbReference type="ARBA" id="ARBA00022485"/>
    </source>
</evidence>
<dbReference type="Proteomes" id="UP001500957">
    <property type="component" value="Unassembled WGS sequence"/>
</dbReference>
<dbReference type="SUPFAM" id="SSF52141">
    <property type="entry name" value="Uracil-DNA glycosylase-like"/>
    <property type="match status" value="1"/>
</dbReference>
<dbReference type="Gene3D" id="3.40.470.10">
    <property type="entry name" value="Uracil-DNA glycosylase-like domain"/>
    <property type="match status" value="1"/>
</dbReference>
<sequence>MATRPDRPGARAWVPADGDLAALAVAAEGCRGCELYAPATQVVFGAGDPGARCLMVGEQPGDREDVEGEPFVGPAGRLLDSAMAEAGLARDSVWLTNAVKHFRFTERGKRRLHRSPDAGHVTACRPWLAAELERVRPELIVALGAVAGRALAGPSFRVTKERGVLLPWPDRAARGLVAGDVPAAQLLATVHPSAVLRSDDRETAYAALVADLRVAADALSGEPT</sequence>
<dbReference type="CDD" id="cd10030">
    <property type="entry name" value="UDG-F4_TTUDGA_SPO1dp_like"/>
    <property type="match status" value="1"/>
</dbReference>
<keyword evidence="5" id="KW-0227">DNA damage</keyword>
<dbReference type="EMBL" id="BAAAHE010000011">
    <property type="protein sequence ID" value="GAA0614340.1"/>
    <property type="molecule type" value="Genomic_DNA"/>
</dbReference>
<evidence type="ECO:0000256" key="1">
    <source>
        <dbReference type="ARBA" id="ARBA00006521"/>
    </source>
</evidence>
<keyword evidence="9" id="KW-0234">DNA repair</keyword>
<dbReference type="Pfam" id="PF03167">
    <property type="entry name" value="UDG"/>
    <property type="match status" value="1"/>
</dbReference>
<evidence type="ECO:0000256" key="7">
    <source>
        <dbReference type="ARBA" id="ARBA00023004"/>
    </source>
</evidence>
<keyword evidence="4" id="KW-0479">Metal-binding</keyword>
<keyword evidence="3" id="KW-0004">4Fe-4S</keyword>
<dbReference type="NCBIfam" id="TIGR03914">
    <property type="entry name" value="UDG_fam_dom"/>
    <property type="match status" value="1"/>
</dbReference>